<comment type="caution">
    <text evidence="3">The sequence shown here is derived from an EMBL/GenBank/DDBJ whole genome shotgun (WGS) entry which is preliminary data.</text>
</comment>
<keyword evidence="4" id="KW-1185">Reference proteome</keyword>
<evidence type="ECO:0000313" key="3">
    <source>
        <dbReference type="EMBL" id="MDA0182509.1"/>
    </source>
</evidence>
<organism evidence="3 4">
    <name type="scientific">Solirubrobacter phytolaccae</name>
    <dbReference type="NCBI Taxonomy" id="1404360"/>
    <lineage>
        <taxon>Bacteria</taxon>
        <taxon>Bacillati</taxon>
        <taxon>Actinomycetota</taxon>
        <taxon>Thermoleophilia</taxon>
        <taxon>Solirubrobacterales</taxon>
        <taxon>Solirubrobacteraceae</taxon>
        <taxon>Solirubrobacter</taxon>
    </lineage>
</organism>
<gene>
    <name evidence="3" type="ORF">OJ997_19525</name>
</gene>
<evidence type="ECO:0000256" key="1">
    <source>
        <dbReference type="ARBA" id="ARBA00022801"/>
    </source>
</evidence>
<evidence type="ECO:0000259" key="2">
    <source>
        <dbReference type="Pfam" id="PF12706"/>
    </source>
</evidence>
<name>A0A9X3S8R1_9ACTN</name>
<proteinExistence type="predicted"/>
<dbReference type="CDD" id="cd06262">
    <property type="entry name" value="metallo-hydrolase-like_MBL-fold"/>
    <property type="match status" value="1"/>
</dbReference>
<dbReference type="AlphaFoldDB" id="A0A9X3S8R1"/>
<dbReference type="RefSeq" id="WP_270026878.1">
    <property type="nucleotide sequence ID" value="NZ_JAPDDP010000037.1"/>
</dbReference>
<dbReference type="Pfam" id="PF12706">
    <property type="entry name" value="Lactamase_B_2"/>
    <property type="match status" value="1"/>
</dbReference>
<dbReference type="PANTHER" id="PTHR43546:SF9">
    <property type="entry name" value="L-ASCORBATE-6-PHOSPHATE LACTONASE ULAG-RELATED"/>
    <property type="match status" value="1"/>
</dbReference>
<dbReference type="InterPro" id="IPR001279">
    <property type="entry name" value="Metallo-B-lactamas"/>
</dbReference>
<dbReference type="Proteomes" id="UP001147653">
    <property type="component" value="Unassembled WGS sequence"/>
</dbReference>
<sequence length="252" mass="26809">MKLTLIRSATLRVEVAGHTLLVDPQLDPAGARAAVPDTPNPRPNPVVGLPAPAEEVVAGVDAVLLTHLHQDHWDATARELIAHDTPLFCQPHDAERLHADGFIDARPVHSDAKLGELLIARTDGRHGTGVIGEAMGIVSGFVLHAPGEPSVYIAGDTILCKEVMDAVDEHRPALIVVNASAARFNTGDPIVMTNDDVVELARAVPTATIVAVHFETVSHSTETRAELRTRLSAEGLTDRVLVPEDGAEIPTQ</sequence>
<dbReference type="InterPro" id="IPR050114">
    <property type="entry name" value="UPF0173_UPF0282_UlaG_hydrolase"/>
</dbReference>
<dbReference type="PANTHER" id="PTHR43546">
    <property type="entry name" value="UPF0173 METAL-DEPENDENT HYDROLASE MJ1163-RELATED"/>
    <property type="match status" value="1"/>
</dbReference>
<dbReference type="Gene3D" id="3.60.15.10">
    <property type="entry name" value="Ribonuclease Z/Hydroxyacylglutathione hydrolase-like"/>
    <property type="match status" value="1"/>
</dbReference>
<dbReference type="InterPro" id="IPR036866">
    <property type="entry name" value="RibonucZ/Hydroxyglut_hydro"/>
</dbReference>
<evidence type="ECO:0000313" key="4">
    <source>
        <dbReference type="Proteomes" id="UP001147653"/>
    </source>
</evidence>
<protein>
    <submittedName>
        <fullName evidence="3">MBL fold metallo-hydrolase</fullName>
    </submittedName>
</protein>
<reference evidence="3" key="1">
    <citation type="submission" date="2022-10" db="EMBL/GenBank/DDBJ databases">
        <title>The WGS of Solirubrobacter phytolaccae KCTC 29190.</title>
        <authorList>
            <person name="Jiang Z."/>
        </authorList>
    </citation>
    <scope>NUCLEOTIDE SEQUENCE</scope>
    <source>
        <strain evidence="3">KCTC 29190</strain>
    </source>
</reference>
<feature type="domain" description="Metallo-beta-lactamase" evidence="2">
    <location>
        <begin position="20"/>
        <end position="214"/>
    </location>
</feature>
<keyword evidence="1" id="KW-0378">Hydrolase</keyword>
<dbReference type="EMBL" id="JAPDDP010000037">
    <property type="protein sequence ID" value="MDA0182509.1"/>
    <property type="molecule type" value="Genomic_DNA"/>
</dbReference>
<dbReference type="GO" id="GO:0016787">
    <property type="term" value="F:hydrolase activity"/>
    <property type="evidence" value="ECO:0007669"/>
    <property type="project" value="UniProtKB-KW"/>
</dbReference>
<dbReference type="SUPFAM" id="SSF56281">
    <property type="entry name" value="Metallo-hydrolase/oxidoreductase"/>
    <property type="match status" value="1"/>
</dbReference>
<accession>A0A9X3S8R1</accession>